<name>A0A967BJ19_9RHOB</name>
<protein>
    <submittedName>
        <fullName evidence="1">Uncharacterized protein</fullName>
    </submittedName>
</protein>
<dbReference type="AlphaFoldDB" id="A0A967BJ19"/>
<dbReference type="Proteomes" id="UP000639775">
    <property type="component" value="Unassembled WGS sequence"/>
</dbReference>
<organism evidence="1 2">
    <name type="scientific">Roseovarius gahaiensis</name>
    <dbReference type="NCBI Taxonomy" id="2716691"/>
    <lineage>
        <taxon>Bacteria</taxon>
        <taxon>Pseudomonadati</taxon>
        <taxon>Pseudomonadota</taxon>
        <taxon>Alphaproteobacteria</taxon>
        <taxon>Rhodobacterales</taxon>
        <taxon>Roseobacteraceae</taxon>
        <taxon>Roseovarius</taxon>
    </lineage>
</organism>
<sequence length="93" mass="10656">MPHQSEVGESQKLEQDNGYIDATKHQFPQKVLEAFIENAPRGAQAVYCRGPFLNVRSLGAFARKMHLQGHCDLVQRRIQIGRSAIFEYLMVKR</sequence>
<dbReference type="EMBL" id="JAAORB010000053">
    <property type="protein sequence ID" value="NHQ75897.1"/>
    <property type="molecule type" value="Genomic_DNA"/>
</dbReference>
<proteinExistence type="predicted"/>
<keyword evidence="2" id="KW-1185">Reference proteome</keyword>
<dbReference type="RefSeq" id="WP_167200071.1">
    <property type="nucleotide sequence ID" value="NZ_JAAORB010000053.1"/>
</dbReference>
<reference evidence="1" key="1">
    <citation type="submission" date="2020-03" db="EMBL/GenBank/DDBJ databases">
        <title>Roseovarius gahaiensis sp. nov., isolated from Gahai Saline Lake, China.</title>
        <authorList>
            <person name="Sun X."/>
        </authorList>
    </citation>
    <scope>NUCLEOTIDE SEQUENCE</scope>
    <source>
        <strain evidence="1">GH877</strain>
    </source>
</reference>
<accession>A0A967BJ19</accession>
<gene>
    <name evidence="1" type="ORF">HAT86_15715</name>
</gene>
<evidence type="ECO:0000313" key="2">
    <source>
        <dbReference type="Proteomes" id="UP000639775"/>
    </source>
</evidence>
<evidence type="ECO:0000313" key="1">
    <source>
        <dbReference type="EMBL" id="NHQ75897.1"/>
    </source>
</evidence>
<comment type="caution">
    <text evidence="1">The sequence shown here is derived from an EMBL/GenBank/DDBJ whole genome shotgun (WGS) entry which is preliminary data.</text>
</comment>